<gene>
    <name evidence="2" type="ORF">EGYM00163_LOCUS50755</name>
</gene>
<protein>
    <submittedName>
        <fullName evidence="2">Uncharacterized protein</fullName>
    </submittedName>
</protein>
<accession>A0A7S4LMX7</accession>
<evidence type="ECO:0000256" key="1">
    <source>
        <dbReference type="SAM" id="MobiDB-lite"/>
    </source>
</evidence>
<feature type="region of interest" description="Disordered" evidence="1">
    <location>
        <begin position="1"/>
        <end position="162"/>
    </location>
</feature>
<proteinExistence type="predicted"/>
<feature type="compositionally biased region" description="Low complexity" evidence="1">
    <location>
        <begin position="1"/>
        <end position="14"/>
    </location>
</feature>
<name>A0A7S4LMX7_9EUGL</name>
<organism evidence="2">
    <name type="scientific">Eutreptiella gymnastica</name>
    <dbReference type="NCBI Taxonomy" id="73025"/>
    <lineage>
        <taxon>Eukaryota</taxon>
        <taxon>Discoba</taxon>
        <taxon>Euglenozoa</taxon>
        <taxon>Euglenida</taxon>
        <taxon>Spirocuta</taxon>
        <taxon>Euglenophyceae</taxon>
        <taxon>Eutreptiales</taxon>
        <taxon>Eutreptiaceae</taxon>
        <taxon>Eutreptiella</taxon>
    </lineage>
</organism>
<feature type="compositionally biased region" description="Polar residues" evidence="1">
    <location>
        <begin position="50"/>
        <end position="62"/>
    </location>
</feature>
<dbReference type="AlphaFoldDB" id="A0A7S4LMX7"/>
<sequence length="236" mass="26723">MSRGSVRGSTGTGSESDACHGDVPSLEPSTKRLVPRQKSKHKKKKKQPTDSEPTSLGSTFSIRGSPAPTHDRAPAEARPRSQSLPTRSRASKDSDASATTSSQACKESARSCVPIPKKSSSKSHDPILELEKEFRAKSLENFKSPEDRQRMAEEEQRRSKKRLKEYFKSQRAQEQLIRETADIPKKEAQIQKDELTRIKEQRRREIYALNNMCRFLEQRKWDLYIQGHSDNAVGSV</sequence>
<feature type="compositionally biased region" description="Basic residues" evidence="1">
    <location>
        <begin position="33"/>
        <end position="46"/>
    </location>
</feature>
<reference evidence="2" key="1">
    <citation type="submission" date="2021-01" db="EMBL/GenBank/DDBJ databases">
        <authorList>
            <person name="Corre E."/>
            <person name="Pelletier E."/>
            <person name="Niang G."/>
            <person name="Scheremetjew M."/>
            <person name="Finn R."/>
            <person name="Kale V."/>
            <person name="Holt S."/>
            <person name="Cochrane G."/>
            <person name="Meng A."/>
            <person name="Brown T."/>
            <person name="Cohen L."/>
        </authorList>
    </citation>
    <scope>NUCLEOTIDE SEQUENCE</scope>
    <source>
        <strain evidence="2">CCMP1594</strain>
    </source>
</reference>
<dbReference type="EMBL" id="HBJA01147581">
    <property type="protein sequence ID" value="CAE0839383.1"/>
    <property type="molecule type" value="Transcribed_RNA"/>
</dbReference>
<evidence type="ECO:0000313" key="2">
    <source>
        <dbReference type="EMBL" id="CAE0839383.1"/>
    </source>
</evidence>
<feature type="compositionally biased region" description="Basic and acidic residues" evidence="1">
    <location>
        <begin position="122"/>
        <end position="157"/>
    </location>
</feature>
<feature type="compositionally biased region" description="Basic and acidic residues" evidence="1">
    <location>
        <begin position="69"/>
        <end position="79"/>
    </location>
</feature>